<keyword evidence="5" id="KW-0648">Protein biosynthesis</keyword>
<evidence type="ECO:0000256" key="2">
    <source>
        <dbReference type="ARBA" id="ARBA00022598"/>
    </source>
</evidence>
<dbReference type="InterPro" id="IPR004493">
    <property type="entry name" value="Leu-tRNA-synth_Ia_arc/euk"/>
</dbReference>
<protein>
    <recommendedName>
        <fullName evidence="7">Methionyl/Valyl/Leucyl/Isoleucyl-tRNA synthetase anticodon-binding domain-containing protein</fullName>
    </recommendedName>
</protein>
<evidence type="ECO:0000256" key="1">
    <source>
        <dbReference type="ARBA" id="ARBA00005594"/>
    </source>
</evidence>
<dbReference type="GO" id="GO:0005524">
    <property type="term" value="F:ATP binding"/>
    <property type="evidence" value="ECO:0007669"/>
    <property type="project" value="UniProtKB-KW"/>
</dbReference>
<dbReference type="Pfam" id="PF08264">
    <property type="entry name" value="Anticodon_1"/>
    <property type="match status" value="1"/>
</dbReference>
<evidence type="ECO:0000259" key="7">
    <source>
        <dbReference type="Pfam" id="PF08264"/>
    </source>
</evidence>
<name>A0AAW1XAX0_RUBAR</name>
<keyword evidence="4" id="KW-0067">ATP-binding</keyword>
<evidence type="ECO:0000313" key="9">
    <source>
        <dbReference type="Proteomes" id="UP001457282"/>
    </source>
</evidence>
<dbReference type="Gene3D" id="3.40.50.620">
    <property type="entry name" value="HUPs"/>
    <property type="match status" value="1"/>
</dbReference>
<dbReference type="Gene3D" id="1.10.730.10">
    <property type="entry name" value="Isoleucyl-tRNA Synthetase, Domain 1"/>
    <property type="match status" value="1"/>
</dbReference>
<accession>A0AAW1XAX0</accession>
<proteinExistence type="inferred from homology"/>
<evidence type="ECO:0000256" key="5">
    <source>
        <dbReference type="ARBA" id="ARBA00022917"/>
    </source>
</evidence>
<dbReference type="PANTHER" id="PTHR45794:SF1">
    <property type="entry name" value="LEUCINE--TRNA LIGASE, CYTOPLASMIC"/>
    <property type="match status" value="1"/>
</dbReference>
<keyword evidence="2" id="KW-0436">Ligase</keyword>
<organism evidence="8 9">
    <name type="scientific">Rubus argutus</name>
    <name type="common">Southern blackberry</name>
    <dbReference type="NCBI Taxonomy" id="59490"/>
    <lineage>
        <taxon>Eukaryota</taxon>
        <taxon>Viridiplantae</taxon>
        <taxon>Streptophyta</taxon>
        <taxon>Embryophyta</taxon>
        <taxon>Tracheophyta</taxon>
        <taxon>Spermatophyta</taxon>
        <taxon>Magnoliopsida</taxon>
        <taxon>eudicotyledons</taxon>
        <taxon>Gunneridae</taxon>
        <taxon>Pentapetalae</taxon>
        <taxon>rosids</taxon>
        <taxon>fabids</taxon>
        <taxon>Rosales</taxon>
        <taxon>Rosaceae</taxon>
        <taxon>Rosoideae</taxon>
        <taxon>Rosoideae incertae sedis</taxon>
        <taxon>Rubus</taxon>
    </lineage>
</organism>
<dbReference type="GO" id="GO:0002161">
    <property type="term" value="F:aminoacyl-tRNA deacylase activity"/>
    <property type="evidence" value="ECO:0007669"/>
    <property type="project" value="InterPro"/>
</dbReference>
<keyword evidence="9" id="KW-1185">Reference proteome</keyword>
<dbReference type="SUPFAM" id="SSF47323">
    <property type="entry name" value="Anticodon-binding domain of a subclass of class I aminoacyl-tRNA synthetases"/>
    <property type="match status" value="1"/>
</dbReference>
<evidence type="ECO:0000256" key="4">
    <source>
        <dbReference type="ARBA" id="ARBA00022840"/>
    </source>
</evidence>
<dbReference type="EMBL" id="JBEDUW010000004">
    <property type="protein sequence ID" value="KAK9933679.1"/>
    <property type="molecule type" value="Genomic_DNA"/>
</dbReference>
<dbReference type="AlphaFoldDB" id="A0AAW1XAX0"/>
<dbReference type="PANTHER" id="PTHR45794">
    <property type="entry name" value="LEUCYL-TRNA SYNTHETASE"/>
    <property type="match status" value="1"/>
</dbReference>
<dbReference type="Proteomes" id="UP001457282">
    <property type="component" value="Unassembled WGS sequence"/>
</dbReference>
<reference evidence="8 9" key="1">
    <citation type="journal article" date="2023" name="G3 (Bethesda)">
        <title>A chromosome-length genome assembly and annotation of blackberry (Rubus argutus, cv. 'Hillquist').</title>
        <authorList>
            <person name="Bruna T."/>
            <person name="Aryal R."/>
            <person name="Dudchenko O."/>
            <person name="Sargent D.J."/>
            <person name="Mead D."/>
            <person name="Buti M."/>
            <person name="Cavallini A."/>
            <person name="Hytonen T."/>
            <person name="Andres J."/>
            <person name="Pham M."/>
            <person name="Weisz D."/>
            <person name="Mascagni F."/>
            <person name="Usai G."/>
            <person name="Natali L."/>
            <person name="Bassil N."/>
            <person name="Fernandez G.E."/>
            <person name="Lomsadze A."/>
            <person name="Armour M."/>
            <person name="Olukolu B."/>
            <person name="Poorten T."/>
            <person name="Britton C."/>
            <person name="Davik J."/>
            <person name="Ashrafi H."/>
            <person name="Aiden E.L."/>
            <person name="Borodovsky M."/>
            <person name="Worthington M."/>
        </authorList>
    </citation>
    <scope>NUCLEOTIDE SEQUENCE [LARGE SCALE GENOMIC DNA]</scope>
    <source>
        <strain evidence="8">PI 553951</strain>
    </source>
</reference>
<gene>
    <name evidence="8" type="ORF">M0R45_020861</name>
</gene>
<keyword evidence="6" id="KW-0030">Aminoacyl-tRNA synthetase</keyword>
<sequence>MAFPSSKSERVEIKEIEVEIQQRWKNEEVFNSEHGDYNEKNSEIFLGQFPFAYFTGFEQSFPKLFGQFPFPPMLDHLHIGHAKALSKVEFSAAYYRMRGYNVLLPFVFHRIGTPLDFVSDQVKKEIQQSSGRLLKSTGEGNQNFSDRIQKWMVDFGGHCQKLRDLGISDSEITKFTNAMVMWACFSPKAVEVLYKFGYSCDFRRSFIAIQKSKYFYSFIRWQMKKLIGMGKIVEEESYKFYSINNQPLVDSYRICSMYDKSSADDFKIYLMDDQTMKGRDERFQVQEYTVVKMEVVPQSTSSKTFWNPSTSGKKVFLAATTLSPATLYGLTNVWVIPDEKYGAYTFGSDLIILRYGAACNLVCNSVQEKPGFVGSMSGRDLVGILLKSPFTPEIRALPKLATSTCSIQEDKITGIWTSAYVDDVDDYVAWRDLELEREKHSKYGVDIDDEWVSLVAKPVIKIPNHEQLAVARVCEKYQIESQQDLRNIYKAKRLILHNQLLHGVMAVGDYSGMKFKDVEELTVGNLKRRGYAMTYVVPDVNKVSTWDGDYFVTHEKRKYIKYEKEKWKILVEDCSSKMRLYSEIRPKHEFGNKLTHGFDYQFELLKEMPSFGGLPRIPYDENYILQSLLDSTCYMYYCTISHLLGGMNNDSSTCKVMIEQMTDEVWDYIFYSGQRPTSFVPAFDEMKKEFQYWYGLGDQGVSAKDLMTSHLTLCIHSFSEIMPKDPLQHHRWDEFFVHQSYKMGKSKEKSSMLLHSAIEQYSADALRLCLAKGGEFRCDQVKTSMHLLNEKIKLMHKVARGIDFRKDMSSTFAEKVFAYHIEDAIHKADEAYKEGNFKEAAQEAFYNLWSEWESYYHSVGGSLKKMFNDLVWRFIDVHARIVAPICPHYAEYVWQSILNQPGFGVKAGWPEVSEFDPSMEHVSHYLKTFLKKLNIKSSAGRKLVIYFKERFSELETACLAKLRPTYRSKGYFPTLNELNDSEISLETYNLCKGFLEKKKDFVALKCGAKEGAYWELPFGEIRFHNEYVDYIKQRLRLEFVDLVPVSAVRVAGEYDALFQQLNQQYPYPGSPTYHLVRTV</sequence>
<comment type="similarity">
    <text evidence="1">Belongs to the class-I aminoacyl-tRNA synthetase family.</text>
</comment>
<feature type="domain" description="Methionyl/Valyl/Leucyl/Isoleucyl-tRNA synthetase anticodon-binding" evidence="7">
    <location>
        <begin position="817"/>
        <end position="927"/>
    </location>
</feature>
<dbReference type="InterPro" id="IPR009080">
    <property type="entry name" value="tRNAsynth_Ia_anticodon-bd"/>
</dbReference>
<evidence type="ECO:0000256" key="6">
    <source>
        <dbReference type="ARBA" id="ARBA00023146"/>
    </source>
</evidence>
<dbReference type="SUPFAM" id="SSF52374">
    <property type="entry name" value="Nucleotidylyl transferase"/>
    <property type="match status" value="1"/>
</dbReference>
<dbReference type="GO" id="GO:0004823">
    <property type="term" value="F:leucine-tRNA ligase activity"/>
    <property type="evidence" value="ECO:0007669"/>
    <property type="project" value="InterPro"/>
</dbReference>
<dbReference type="InterPro" id="IPR013155">
    <property type="entry name" value="M/V/L/I-tRNA-synth_anticd-bd"/>
</dbReference>
<dbReference type="InterPro" id="IPR014729">
    <property type="entry name" value="Rossmann-like_a/b/a_fold"/>
</dbReference>
<dbReference type="Gene3D" id="3.90.740.10">
    <property type="entry name" value="Valyl/Leucyl/Isoleucyl-tRNA synthetase, editing domain"/>
    <property type="match status" value="1"/>
</dbReference>
<evidence type="ECO:0000256" key="3">
    <source>
        <dbReference type="ARBA" id="ARBA00022741"/>
    </source>
</evidence>
<dbReference type="GO" id="GO:0006429">
    <property type="term" value="P:leucyl-tRNA aminoacylation"/>
    <property type="evidence" value="ECO:0007669"/>
    <property type="project" value="InterPro"/>
</dbReference>
<dbReference type="SUPFAM" id="SSF50677">
    <property type="entry name" value="ValRS/IleRS/LeuRS editing domain"/>
    <property type="match status" value="1"/>
</dbReference>
<evidence type="ECO:0000313" key="8">
    <source>
        <dbReference type="EMBL" id="KAK9933679.1"/>
    </source>
</evidence>
<dbReference type="InterPro" id="IPR009008">
    <property type="entry name" value="Val/Leu/Ile-tRNA-synth_edit"/>
</dbReference>
<keyword evidence="3" id="KW-0547">Nucleotide-binding</keyword>
<comment type="caution">
    <text evidence="8">The sequence shown here is derived from an EMBL/GenBank/DDBJ whole genome shotgun (WGS) entry which is preliminary data.</text>
</comment>